<name>A0A4X1SJI9_PIG</name>
<dbReference type="Ensembl" id="ENSSSCT00070003044.1">
    <property type="protein sequence ID" value="ENSSSCP00070002506.1"/>
    <property type="gene ID" value="ENSSSCG00070001634.1"/>
</dbReference>
<organism evidence="1 2">
    <name type="scientific">Sus scrofa</name>
    <name type="common">Pig</name>
    <dbReference type="NCBI Taxonomy" id="9823"/>
    <lineage>
        <taxon>Eukaryota</taxon>
        <taxon>Metazoa</taxon>
        <taxon>Chordata</taxon>
        <taxon>Craniata</taxon>
        <taxon>Vertebrata</taxon>
        <taxon>Euteleostomi</taxon>
        <taxon>Mammalia</taxon>
        <taxon>Eutheria</taxon>
        <taxon>Laurasiatheria</taxon>
        <taxon>Artiodactyla</taxon>
        <taxon>Suina</taxon>
        <taxon>Suidae</taxon>
        <taxon>Sus</taxon>
    </lineage>
</organism>
<protein>
    <submittedName>
        <fullName evidence="1">Uncharacterized protein</fullName>
    </submittedName>
</protein>
<evidence type="ECO:0000313" key="1">
    <source>
        <dbReference type="Ensembl" id="ENSSSCP00070002506.1"/>
    </source>
</evidence>
<proteinExistence type="predicted"/>
<sequence length="55" mass="6491">MKLFLFLYDMITSVENLKDLTKKNLLELISDYNKVAGCKVNIHKYITFLHTQNLN</sequence>
<reference evidence="1" key="2">
    <citation type="submission" date="2025-08" db="UniProtKB">
        <authorList>
            <consortium name="Ensembl"/>
        </authorList>
    </citation>
    <scope>IDENTIFICATION</scope>
</reference>
<accession>A0A4X1SJI9</accession>
<dbReference type="Proteomes" id="UP000314985">
    <property type="component" value="Chromosome 13"/>
</dbReference>
<evidence type="ECO:0000313" key="2">
    <source>
        <dbReference type="Proteomes" id="UP000314985"/>
    </source>
</evidence>
<dbReference type="AlphaFoldDB" id="A0A4X1SJI9"/>
<reference evidence="1 2" key="1">
    <citation type="submission" date="2017-08" db="EMBL/GenBank/DDBJ databases">
        <title>USMARCv1.0.</title>
        <authorList>
            <person name="Hannum G.I."/>
            <person name="Koren S."/>
            <person name="Schroeder S.G."/>
            <person name="Chin S.C."/>
            <person name="Nonneman D.J."/>
            <person name="Becker S.A."/>
            <person name="Rosen B.D."/>
            <person name="Bickhart D.M."/>
            <person name="Putnam N.H."/>
            <person name="Green R.E."/>
            <person name="Tuggle C.K."/>
            <person name="Liu H."/>
            <person name="Rohrer G.A."/>
            <person name="Warr A."/>
            <person name="Hall R."/>
            <person name="Kim K."/>
            <person name="Hume D.A."/>
            <person name="Talbot R."/>
            <person name="Chow W."/>
            <person name="Howe K."/>
            <person name="Schwartz A.S."/>
            <person name="Watson M."/>
            <person name="Archibald A.L."/>
            <person name="Phillippy A.M."/>
            <person name="Smith T.P.L."/>
        </authorList>
    </citation>
    <scope>NUCLEOTIDE SEQUENCE [LARGE SCALE GENOMIC DNA]</scope>
</reference>